<feature type="compositionally biased region" description="Basic and acidic residues" evidence="1">
    <location>
        <begin position="1"/>
        <end position="15"/>
    </location>
</feature>
<name>A0AAV7RBI8_PLEWA</name>
<sequence length="88" mass="10204">METQEPRSKGKETTKKTWHLRCRRVIETAQKMQVLRGGRQGDPVKKTLEQSGPHQSETLERKSREQSGKQDEDVKWPTDPATFLDERG</sequence>
<dbReference type="EMBL" id="JANPWB010000009">
    <property type="protein sequence ID" value="KAJ1149679.1"/>
    <property type="molecule type" value="Genomic_DNA"/>
</dbReference>
<evidence type="ECO:0000256" key="1">
    <source>
        <dbReference type="SAM" id="MobiDB-lite"/>
    </source>
</evidence>
<comment type="caution">
    <text evidence="2">The sequence shown here is derived from an EMBL/GenBank/DDBJ whole genome shotgun (WGS) entry which is preliminary data.</text>
</comment>
<keyword evidence="3" id="KW-1185">Reference proteome</keyword>
<organism evidence="2 3">
    <name type="scientific">Pleurodeles waltl</name>
    <name type="common">Iberian ribbed newt</name>
    <dbReference type="NCBI Taxonomy" id="8319"/>
    <lineage>
        <taxon>Eukaryota</taxon>
        <taxon>Metazoa</taxon>
        <taxon>Chordata</taxon>
        <taxon>Craniata</taxon>
        <taxon>Vertebrata</taxon>
        <taxon>Euteleostomi</taxon>
        <taxon>Amphibia</taxon>
        <taxon>Batrachia</taxon>
        <taxon>Caudata</taxon>
        <taxon>Salamandroidea</taxon>
        <taxon>Salamandridae</taxon>
        <taxon>Pleurodelinae</taxon>
        <taxon>Pleurodeles</taxon>
    </lineage>
</organism>
<dbReference type="AlphaFoldDB" id="A0AAV7RBI8"/>
<feature type="region of interest" description="Disordered" evidence="1">
    <location>
        <begin position="1"/>
        <end position="88"/>
    </location>
</feature>
<dbReference type="Proteomes" id="UP001066276">
    <property type="component" value="Chromosome 5"/>
</dbReference>
<reference evidence="2" key="1">
    <citation type="journal article" date="2022" name="bioRxiv">
        <title>Sequencing and chromosome-scale assembly of the giantPleurodeles waltlgenome.</title>
        <authorList>
            <person name="Brown T."/>
            <person name="Elewa A."/>
            <person name="Iarovenko S."/>
            <person name="Subramanian E."/>
            <person name="Araus A.J."/>
            <person name="Petzold A."/>
            <person name="Susuki M."/>
            <person name="Suzuki K.-i.T."/>
            <person name="Hayashi T."/>
            <person name="Toyoda A."/>
            <person name="Oliveira C."/>
            <person name="Osipova E."/>
            <person name="Leigh N.D."/>
            <person name="Simon A."/>
            <person name="Yun M.H."/>
        </authorList>
    </citation>
    <scope>NUCLEOTIDE SEQUENCE</scope>
    <source>
        <strain evidence="2">20211129_DDA</strain>
        <tissue evidence="2">Liver</tissue>
    </source>
</reference>
<feature type="compositionally biased region" description="Basic and acidic residues" evidence="1">
    <location>
        <begin position="57"/>
        <end position="76"/>
    </location>
</feature>
<gene>
    <name evidence="2" type="ORF">NDU88_002484</name>
</gene>
<accession>A0AAV7RBI8</accession>
<evidence type="ECO:0000313" key="3">
    <source>
        <dbReference type="Proteomes" id="UP001066276"/>
    </source>
</evidence>
<evidence type="ECO:0000313" key="2">
    <source>
        <dbReference type="EMBL" id="KAJ1149679.1"/>
    </source>
</evidence>
<proteinExistence type="predicted"/>
<protein>
    <submittedName>
        <fullName evidence="2">Uncharacterized protein</fullName>
    </submittedName>
</protein>